<dbReference type="AlphaFoldDB" id="A0AAE0YDU7"/>
<sequence>MCPPIAIACRLNNIGKADSQGLREQITLLGGCSSVGQGSGAFFQLFFDWCCVQQICLYANAYAEAMKDQKPRNA</sequence>
<protein>
    <submittedName>
        <fullName evidence="1">Uncharacterized protein</fullName>
    </submittedName>
</protein>
<dbReference type="Proteomes" id="UP001283361">
    <property type="component" value="Unassembled WGS sequence"/>
</dbReference>
<evidence type="ECO:0000313" key="2">
    <source>
        <dbReference type="Proteomes" id="UP001283361"/>
    </source>
</evidence>
<reference evidence="1" key="1">
    <citation type="journal article" date="2023" name="G3 (Bethesda)">
        <title>A reference genome for the long-term kleptoplast-retaining sea slug Elysia crispata morphotype clarki.</title>
        <authorList>
            <person name="Eastman K.E."/>
            <person name="Pendleton A.L."/>
            <person name="Shaikh M.A."/>
            <person name="Suttiyut T."/>
            <person name="Ogas R."/>
            <person name="Tomko P."/>
            <person name="Gavelis G."/>
            <person name="Widhalm J.R."/>
            <person name="Wisecaver J.H."/>
        </authorList>
    </citation>
    <scope>NUCLEOTIDE SEQUENCE</scope>
    <source>
        <strain evidence="1">ECLA1</strain>
    </source>
</reference>
<name>A0AAE0YDU7_9GAST</name>
<organism evidence="1 2">
    <name type="scientific">Elysia crispata</name>
    <name type="common">lettuce slug</name>
    <dbReference type="NCBI Taxonomy" id="231223"/>
    <lineage>
        <taxon>Eukaryota</taxon>
        <taxon>Metazoa</taxon>
        <taxon>Spiralia</taxon>
        <taxon>Lophotrochozoa</taxon>
        <taxon>Mollusca</taxon>
        <taxon>Gastropoda</taxon>
        <taxon>Heterobranchia</taxon>
        <taxon>Euthyneura</taxon>
        <taxon>Panpulmonata</taxon>
        <taxon>Sacoglossa</taxon>
        <taxon>Placobranchoidea</taxon>
        <taxon>Plakobranchidae</taxon>
        <taxon>Elysia</taxon>
    </lineage>
</organism>
<evidence type="ECO:0000313" key="1">
    <source>
        <dbReference type="EMBL" id="KAK3741818.1"/>
    </source>
</evidence>
<comment type="caution">
    <text evidence="1">The sequence shown here is derived from an EMBL/GenBank/DDBJ whole genome shotgun (WGS) entry which is preliminary data.</text>
</comment>
<dbReference type="EMBL" id="JAWDGP010006390">
    <property type="protein sequence ID" value="KAK3741818.1"/>
    <property type="molecule type" value="Genomic_DNA"/>
</dbReference>
<keyword evidence="2" id="KW-1185">Reference proteome</keyword>
<proteinExistence type="predicted"/>
<accession>A0AAE0YDU7</accession>
<gene>
    <name evidence="1" type="ORF">RRG08_018518</name>
</gene>